<evidence type="ECO:0000313" key="1">
    <source>
        <dbReference type="EMBL" id="MYN11399.1"/>
    </source>
</evidence>
<proteinExistence type="predicted"/>
<evidence type="ECO:0000313" key="2">
    <source>
        <dbReference type="Proteomes" id="UP000450676"/>
    </source>
</evidence>
<reference evidence="1 2" key="1">
    <citation type="submission" date="2019-12" db="EMBL/GenBank/DDBJ databases">
        <title>Novel species isolated from a subtropical stream in China.</title>
        <authorList>
            <person name="Lu H."/>
        </authorList>
    </citation>
    <scope>NUCLEOTIDE SEQUENCE [LARGE SCALE GENOMIC DNA]</scope>
    <source>
        <strain evidence="1 2">FT127W</strain>
    </source>
</reference>
<accession>A0A7X4HHP5</accession>
<name>A0A7X4HHP5_9BURK</name>
<gene>
    <name evidence="1" type="ORF">GTP77_29225</name>
</gene>
<dbReference type="Proteomes" id="UP000450676">
    <property type="component" value="Unassembled WGS sequence"/>
</dbReference>
<feature type="non-terminal residue" evidence="1">
    <location>
        <position position="85"/>
    </location>
</feature>
<dbReference type="AlphaFoldDB" id="A0A7X4HHP5"/>
<keyword evidence="2" id="KW-1185">Reference proteome</keyword>
<dbReference type="RefSeq" id="WP_161075661.1">
    <property type="nucleotide sequence ID" value="NZ_WWCU01000074.1"/>
</dbReference>
<organism evidence="1 2">
    <name type="scientific">Pseudoduganella aquatica</name>
    <dbReference type="NCBI Taxonomy" id="2660641"/>
    <lineage>
        <taxon>Bacteria</taxon>
        <taxon>Pseudomonadati</taxon>
        <taxon>Pseudomonadota</taxon>
        <taxon>Betaproteobacteria</taxon>
        <taxon>Burkholderiales</taxon>
        <taxon>Oxalobacteraceae</taxon>
        <taxon>Telluria group</taxon>
        <taxon>Pseudoduganella</taxon>
    </lineage>
</organism>
<comment type="caution">
    <text evidence="1">The sequence shown here is derived from an EMBL/GenBank/DDBJ whole genome shotgun (WGS) entry which is preliminary data.</text>
</comment>
<dbReference type="EMBL" id="WWCU01000074">
    <property type="protein sequence ID" value="MYN11399.1"/>
    <property type="molecule type" value="Genomic_DNA"/>
</dbReference>
<sequence>MNYFRKSRWMGATSCAGKDMGAGVAARAWALLPALLLALRRGAGWLAAADVAEADEVADVPDVVADAGAGAAPPAALPALCGGAG</sequence>
<protein>
    <submittedName>
        <fullName evidence="1">Uncharacterized protein</fullName>
    </submittedName>
</protein>